<evidence type="ECO:0000259" key="3">
    <source>
        <dbReference type="Pfam" id="PF16640"/>
    </source>
</evidence>
<dbReference type="EMBL" id="VFOS01000005">
    <property type="protein sequence ID" value="TQL57172.1"/>
    <property type="molecule type" value="Genomic_DNA"/>
</dbReference>
<dbReference type="InterPro" id="IPR012939">
    <property type="entry name" value="Glyco_hydro_92"/>
</dbReference>
<dbReference type="PANTHER" id="PTHR12143:SF39">
    <property type="entry name" value="SECRETED PROTEIN"/>
    <property type="match status" value="1"/>
</dbReference>
<dbReference type="Pfam" id="PF17678">
    <property type="entry name" value="Glyco_hydro_92N"/>
    <property type="match status" value="1"/>
</dbReference>
<dbReference type="InterPro" id="IPR032109">
    <property type="entry name" value="Big_3_5"/>
</dbReference>
<dbReference type="GO" id="GO:0030246">
    <property type="term" value="F:carbohydrate binding"/>
    <property type="evidence" value="ECO:0007669"/>
    <property type="project" value="InterPro"/>
</dbReference>
<evidence type="ECO:0000256" key="1">
    <source>
        <dbReference type="SAM" id="SignalP"/>
    </source>
</evidence>
<feature type="domain" description="Glycosyl hydrolase family 92 N-terminal" evidence="4">
    <location>
        <begin position="45"/>
        <end position="338"/>
    </location>
</feature>
<dbReference type="SUPFAM" id="SSF48208">
    <property type="entry name" value="Six-hairpin glycosidases"/>
    <property type="match status" value="1"/>
</dbReference>
<gene>
    <name evidence="5" type="ORF">FB461_2292</name>
</gene>
<keyword evidence="6" id="KW-1185">Reference proteome</keyword>
<feature type="signal peptide" evidence="1">
    <location>
        <begin position="1"/>
        <end position="36"/>
    </location>
</feature>
<feature type="domain" description="Glycosyl hydrolase family 92" evidence="2">
    <location>
        <begin position="344"/>
        <end position="862"/>
    </location>
</feature>
<feature type="domain" description="Bacterial Ig-like" evidence="3">
    <location>
        <begin position="1262"/>
        <end position="1343"/>
    </location>
</feature>
<protein>
    <submittedName>
        <fullName evidence="5">Putative alpha-1,2-mannosidase</fullName>
    </submittedName>
</protein>
<dbReference type="RefSeq" id="WP_142122156.1">
    <property type="nucleotide sequence ID" value="NZ_BAAASV010000002.1"/>
</dbReference>
<dbReference type="InterPro" id="IPR005887">
    <property type="entry name" value="GH92_a_mannosidase_put"/>
</dbReference>
<dbReference type="Gene3D" id="1.20.1050.60">
    <property type="entry name" value="alpha-1,2-mannosidase"/>
    <property type="match status" value="1"/>
</dbReference>
<dbReference type="Proteomes" id="UP000315389">
    <property type="component" value="Unassembled WGS sequence"/>
</dbReference>
<accession>A0A542ZA14</accession>
<dbReference type="GO" id="GO:0006516">
    <property type="term" value="P:glycoprotein catabolic process"/>
    <property type="evidence" value="ECO:0007669"/>
    <property type="project" value="TreeGrafter"/>
</dbReference>
<sequence>MSTKPRKRGLRASCASVAAAGLMLTGALVAPAAANAADVSAFDSVNPWIGTAKDNAQNKANDAFGNTWPGAALPFGMVQFSPTTTASSNTTWKNEYGVDGAYMTSPTDIYIRGFGMTRLSGTGCNDRFSGFDLPFLPYTGNVSGTGTLDPAKGTPGTSDGNFRDYFASRFLHSDEEGEPGYYKVKLDTDGGDSATDNSGAKDTTVEMTATTRTGIAKIAFPAGKNAAVLFNASGSNNNNGLSQVTINPATNTISGFTTAKTVCNEGSYRIFFSTTFDQPFTAVGKWQGGTSSAAGTGTQTISSAVTTTTTDSKNGRNAFGVVLKFADGANVEMRTGISYVSDTNAELNRTQEAPAATSFATLRAAAKTTWENALGTLNVTGGSDKERTKFYTALYHSLLHPNIYEDVNGQYRGYYKDAKAKNDWPTSGTEIKTLAAGQQHEYVTYSSWDSLRGQMQLIAMLFPKVGSDMAASIYNMSDQVGTWYNWPHLGSAQKKMEGDGMQSIVASLYAFGSTDFDASAAVDSMVSATSLGKSSYFRANFVQYAGTSFIEDRWTTAASTTMDYAMADFGVAQLAERVGKTGVHDDYMVRAQSWRSLVSQDAAYPNRIVPRDRKGFWASFELNNRSNSSGAPDSGAQNRDLFDQSTGLQYQWYMTQNIAGVIDALGGKAAAETKLDGMFNYPTLDRLDVSGSSSNGAYMSNQPSMHSPWVYSWLGKPVKTTQVLDKARSTMYFADAIDTSVPAPANPGFAGSVAVGLPGNDDLGSLSSWYVWSSIGLYPAIFGRAELLVSSPAFDAVTITSHQLDGTNTPVANGGRTISISAPGQAANRYISAISVNGQNSTKSYLPETFTRSGGTLNLTMTSATNSSWGTGTGDVPPSFNDQRNAYNAVGTGQIGTANAGSLDVGGVTLPRSTLASAGATPGAALQYGGVTYPWPNSAPLKPDHWVPNGQAVTINARATKVGFLGVATNGPSSGTAKIVFTDGTSQNAAITFPDWTSGVTEGAVITGTGRLSSGGTLDSSTWRLYTAGVVSVPADKRISQIVLPSDVTSGLMHIFAVGTNASETPQESIELGNTEVGGGEPVAVTGAGLEQGDVVTISVSTTPATTKSVTVGANGEFSLAVTLGAVPAGTYQVVATVQRTGQTPSVFPLGSVHVTYAPALTSVTRAVAGSPVAFSGTGYAPGEVVTVSLGSAQAQVTAGITGSISGSITAPLTIGIATLTATGAVSQAPVTHSLAVVYPAPGDDPIGPGGGNGAVATNVTLTSSAASVVYGKAVTLTASVSDGAAGSVVFLANGIFLGEATISGGKATTSVKLPAGTYRPIATYLGSPTHLAATGTAGAIQVAKAKTSSISVSAKKYKRKKAAKVTVSVGKLSNGSYPAGTVSVLVGKKTVAAKTLSVSKKGKVTVKIPAKYTKKKSLKVKAKFAPSDSANITGKTSKVRTVKAK</sequence>
<dbReference type="Pfam" id="PF16640">
    <property type="entry name" value="Big_3_5"/>
    <property type="match status" value="1"/>
</dbReference>
<dbReference type="PANTHER" id="PTHR12143">
    <property type="entry name" value="PEPTIDE N-GLYCANASE PNGASE -RELATED"/>
    <property type="match status" value="1"/>
</dbReference>
<dbReference type="OrthoDB" id="9804511at2"/>
<keyword evidence="1" id="KW-0732">Signal</keyword>
<dbReference type="GO" id="GO:0005829">
    <property type="term" value="C:cytosol"/>
    <property type="evidence" value="ECO:0007669"/>
    <property type="project" value="TreeGrafter"/>
</dbReference>
<dbReference type="InterPro" id="IPR041371">
    <property type="entry name" value="GH92_N"/>
</dbReference>
<dbReference type="InterPro" id="IPR050883">
    <property type="entry name" value="PNGase"/>
</dbReference>
<dbReference type="Gene3D" id="2.70.98.10">
    <property type="match status" value="1"/>
</dbReference>
<dbReference type="Gene3D" id="1.20.1610.10">
    <property type="entry name" value="alpha-1,2-mannosidases domains"/>
    <property type="match status" value="1"/>
</dbReference>
<comment type="caution">
    <text evidence="5">The sequence shown here is derived from an EMBL/GenBank/DDBJ whole genome shotgun (WGS) entry which is preliminary data.</text>
</comment>
<dbReference type="NCBIfam" id="TIGR01180">
    <property type="entry name" value="aman2_put"/>
    <property type="match status" value="1"/>
</dbReference>
<dbReference type="GO" id="GO:0000224">
    <property type="term" value="F:peptide-N4-(N-acetyl-beta-glucosaminyl)asparagine amidase activity"/>
    <property type="evidence" value="ECO:0007669"/>
    <property type="project" value="TreeGrafter"/>
</dbReference>
<dbReference type="Pfam" id="PF07971">
    <property type="entry name" value="Glyco_hydro_92"/>
    <property type="match status" value="1"/>
</dbReference>
<dbReference type="InterPro" id="IPR008928">
    <property type="entry name" value="6-hairpin_glycosidase_sf"/>
</dbReference>
<organism evidence="5 6">
    <name type="scientific">Rarobacter faecitabidus</name>
    <dbReference type="NCBI Taxonomy" id="13243"/>
    <lineage>
        <taxon>Bacteria</taxon>
        <taxon>Bacillati</taxon>
        <taxon>Actinomycetota</taxon>
        <taxon>Actinomycetes</taxon>
        <taxon>Micrococcales</taxon>
        <taxon>Rarobacteraceae</taxon>
        <taxon>Rarobacter</taxon>
    </lineage>
</organism>
<reference evidence="5 6" key="1">
    <citation type="submission" date="2019-06" db="EMBL/GenBank/DDBJ databases">
        <title>Sequencing the genomes of 1000 actinobacteria strains.</title>
        <authorList>
            <person name="Klenk H.-P."/>
        </authorList>
    </citation>
    <scope>NUCLEOTIDE SEQUENCE [LARGE SCALE GENOMIC DNA]</scope>
    <source>
        <strain evidence="5 6">DSM 4813</strain>
    </source>
</reference>
<dbReference type="GO" id="GO:0005975">
    <property type="term" value="P:carbohydrate metabolic process"/>
    <property type="evidence" value="ECO:0007669"/>
    <property type="project" value="InterPro"/>
</dbReference>
<evidence type="ECO:0000259" key="2">
    <source>
        <dbReference type="Pfam" id="PF07971"/>
    </source>
</evidence>
<evidence type="ECO:0000313" key="6">
    <source>
        <dbReference type="Proteomes" id="UP000315389"/>
    </source>
</evidence>
<dbReference type="Gene3D" id="3.30.2080.10">
    <property type="entry name" value="GH92 mannosidase domain"/>
    <property type="match status" value="1"/>
</dbReference>
<name>A0A542ZA14_RARFA</name>
<evidence type="ECO:0000259" key="4">
    <source>
        <dbReference type="Pfam" id="PF17678"/>
    </source>
</evidence>
<feature type="chain" id="PRO_5021949227" evidence="1">
    <location>
        <begin position="37"/>
        <end position="1446"/>
    </location>
</feature>
<evidence type="ECO:0000313" key="5">
    <source>
        <dbReference type="EMBL" id="TQL57172.1"/>
    </source>
</evidence>
<dbReference type="InterPro" id="IPR014718">
    <property type="entry name" value="GH-type_carb-bd"/>
</dbReference>
<proteinExistence type="predicted"/>